<keyword evidence="2" id="KW-1185">Reference proteome</keyword>
<proteinExistence type="predicted"/>
<reference evidence="1" key="1">
    <citation type="submission" date="2021-02" db="EMBL/GenBank/DDBJ databases">
        <authorList>
            <consortium name="DOE Joint Genome Institute"/>
            <person name="Ahrendt S."/>
            <person name="Looney B.P."/>
            <person name="Miyauchi S."/>
            <person name="Morin E."/>
            <person name="Drula E."/>
            <person name="Courty P.E."/>
            <person name="Chicoki N."/>
            <person name="Fauchery L."/>
            <person name="Kohler A."/>
            <person name="Kuo A."/>
            <person name="Labutti K."/>
            <person name="Pangilinan J."/>
            <person name="Lipzen A."/>
            <person name="Riley R."/>
            <person name="Andreopoulos W."/>
            <person name="He G."/>
            <person name="Johnson J."/>
            <person name="Barry K.W."/>
            <person name="Grigoriev I.V."/>
            <person name="Nagy L."/>
            <person name="Hibbett D."/>
            <person name="Henrissat B."/>
            <person name="Matheny P.B."/>
            <person name="Labbe J."/>
            <person name="Martin F."/>
        </authorList>
    </citation>
    <scope>NUCLEOTIDE SEQUENCE</scope>
    <source>
        <strain evidence="1">EC-137</strain>
    </source>
</reference>
<accession>A0ACB8QE79</accession>
<organism evidence="1 2">
    <name type="scientific">Vararia minispora EC-137</name>
    <dbReference type="NCBI Taxonomy" id="1314806"/>
    <lineage>
        <taxon>Eukaryota</taxon>
        <taxon>Fungi</taxon>
        <taxon>Dikarya</taxon>
        <taxon>Basidiomycota</taxon>
        <taxon>Agaricomycotina</taxon>
        <taxon>Agaricomycetes</taxon>
        <taxon>Russulales</taxon>
        <taxon>Lachnocladiaceae</taxon>
        <taxon>Vararia</taxon>
    </lineage>
</organism>
<dbReference type="EMBL" id="MU273640">
    <property type="protein sequence ID" value="KAI0030099.1"/>
    <property type="molecule type" value="Genomic_DNA"/>
</dbReference>
<reference evidence="1" key="2">
    <citation type="journal article" date="2022" name="New Phytol.">
        <title>Evolutionary transition to the ectomycorrhizal habit in the genomes of a hyperdiverse lineage of mushroom-forming fungi.</title>
        <authorList>
            <person name="Looney B."/>
            <person name="Miyauchi S."/>
            <person name="Morin E."/>
            <person name="Drula E."/>
            <person name="Courty P.E."/>
            <person name="Kohler A."/>
            <person name="Kuo A."/>
            <person name="LaButti K."/>
            <person name="Pangilinan J."/>
            <person name="Lipzen A."/>
            <person name="Riley R."/>
            <person name="Andreopoulos W."/>
            <person name="He G."/>
            <person name="Johnson J."/>
            <person name="Nolan M."/>
            <person name="Tritt A."/>
            <person name="Barry K.W."/>
            <person name="Grigoriev I.V."/>
            <person name="Nagy L.G."/>
            <person name="Hibbett D."/>
            <person name="Henrissat B."/>
            <person name="Matheny P.B."/>
            <person name="Labbe J."/>
            <person name="Martin F.M."/>
        </authorList>
    </citation>
    <scope>NUCLEOTIDE SEQUENCE</scope>
    <source>
        <strain evidence="1">EC-137</strain>
    </source>
</reference>
<comment type="caution">
    <text evidence="1">The sequence shown here is derived from an EMBL/GenBank/DDBJ whole genome shotgun (WGS) entry which is preliminary data.</text>
</comment>
<protein>
    <submittedName>
        <fullName evidence="1">Uncharacterized protein</fullName>
    </submittedName>
</protein>
<gene>
    <name evidence="1" type="ORF">K488DRAFT_72475</name>
</gene>
<evidence type="ECO:0000313" key="1">
    <source>
        <dbReference type="EMBL" id="KAI0030099.1"/>
    </source>
</evidence>
<dbReference type="Proteomes" id="UP000814128">
    <property type="component" value="Unassembled WGS sequence"/>
</dbReference>
<evidence type="ECO:0000313" key="2">
    <source>
        <dbReference type="Proteomes" id="UP000814128"/>
    </source>
</evidence>
<name>A0ACB8QE79_9AGAM</name>
<sequence>MFRMRGAWASNVARCNNGKHGERDERASGVQARRVNGPDAPSTTSGPDATSEQRKRPRRGEWYEASNASGANSPVAPSTASGEHCELRERTKQRSRIGTREVREQGRCTPCLTRRGSTIGGGAGRENCGRFFAHHAWIPRILVSSSTRTTRNGPVKNRGDKSALDAGGDGTSAGLNGED</sequence>